<feature type="transmembrane region" description="Helical" evidence="1">
    <location>
        <begin position="21"/>
        <end position="41"/>
    </location>
</feature>
<dbReference type="Proteomes" id="UP001295469">
    <property type="component" value="Chromosome A04"/>
</dbReference>
<keyword evidence="1" id="KW-0812">Transmembrane</keyword>
<keyword evidence="1" id="KW-1133">Transmembrane helix</keyword>
<name>A0A817AHW0_BRANA</name>
<dbReference type="AlphaFoldDB" id="A0A817AHW0"/>
<keyword evidence="1" id="KW-0472">Membrane</keyword>
<gene>
    <name evidence="2" type="ORF">DARMORV10_A04P08220.1</name>
</gene>
<dbReference type="EMBL" id="HG994358">
    <property type="protein sequence ID" value="CAF2269368.1"/>
    <property type="molecule type" value="Genomic_DNA"/>
</dbReference>
<evidence type="ECO:0000256" key="1">
    <source>
        <dbReference type="SAM" id="Phobius"/>
    </source>
</evidence>
<reference evidence="2" key="1">
    <citation type="submission" date="2021-01" db="EMBL/GenBank/DDBJ databases">
        <authorList>
            <consortium name="Genoscope - CEA"/>
            <person name="William W."/>
        </authorList>
    </citation>
    <scope>NUCLEOTIDE SEQUENCE</scope>
</reference>
<organism evidence="2">
    <name type="scientific">Brassica napus</name>
    <name type="common">Rape</name>
    <dbReference type="NCBI Taxonomy" id="3708"/>
    <lineage>
        <taxon>Eukaryota</taxon>
        <taxon>Viridiplantae</taxon>
        <taxon>Streptophyta</taxon>
        <taxon>Embryophyta</taxon>
        <taxon>Tracheophyta</taxon>
        <taxon>Spermatophyta</taxon>
        <taxon>Magnoliopsida</taxon>
        <taxon>eudicotyledons</taxon>
        <taxon>Gunneridae</taxon>
        <taxon>Pentapetalae</taxon>
        <taxon>rosids</taxon>
        <taxon>malvids</taxon>
        <taxon>Brassicales</taxon>
        <taxon>Brassicaceae</taxon>
        <taxon>Brassiceae</taxon>
        <taxon>Brassica</taxon>
    </lineage>
</organism>
<evidence type="ECO:0000313" key="2">
    <source>
        <dbReference type="EMBL" id="CAF2269368.1"/>
    </source>
</evidence>
<accession>A0A817AHW0</accession>
<sequence>MLDCIVQIHRRSSTRLSRSKQHTLVSTLITGYCIYTCFYSLRPVIFFKPLSISVFPFYIKMSFYLSNIT</sequence>
<protein>
    <submittedName>
        <fullName evidence="2">(rape) hypothetical protein</fullName>
    </submittedName>
</protein>
<proteinExistence type="predicted"/>